<dbReference type="KEGG" id="hse:Hsero_1561"/>
<feature type="domain" description="Aminotransferase class V" evidence="12">
    <location>
        <begin position="17"/>
        <end position="381"/>
    </location>
</feature>
<evidence type="ECO:0000256" key="7">
    <source>
        <dbReference type="ARBA" id="ARBA00022898"/>
    </source>
</evidence>
<evidence type="ECO:0000256" key="1">
    <source>
        <dbReference type="ARBA" id="ARBA00001933"/>
    </source>
</evidence>
<dbReference type="AlphaFoldDB" id="D8IQ28"/>
<dbReference type="eggNOG" id="COG1104">
    <property type="taxonomic scope" value="Bacteria"/>
</dbReference>
<dbReference type="GeneID" id="29391971"/>
<dbReference type="GO" id="GO:0051537">
    <property type="term" value="F:2 iron, 2 sulfur cluster binding"/>
    <property type="evidence" value="ECO:0007669"/>
    <property type="project" value="UniProtKB-KW"/>
</dbReference>
<dbReference type="Gene3D" id="3.40.640.10">
    <property type="entry name" value="Type I PLP-dependent aspartate aminotransferase-like (Major domain)"/>
    <property type="match status" value="1"/>
</dbReference>
<proteinExistence type="inferred from homology"/>
<dbReference type="InterPro" id="IPR000192">
    <property type="entry name" value="Aminotrans_V_dom"/>
</dbReference>
<dbReference type="Pfam" id="PF00266">
    <property type="entry name" value="Aminotran_5"/>
    <property type="match status" value="1"/>
</dbReference>
<dbReference type="STRING" id="757424.Hsero_1561"/>
<protein>
    <recommendedName>
        <fullName evidence="3">cysteine desulfurase</fullName>
        <ecNumber evidence="3">2.8.1.7</ecNumber>
    </recommendedName>
</protein>
<evidence type="ECO:0000256" key="11">
    <source>
        <dbReference type="RuleBase" id="RU004504"/>
    </source>
</evidence>
<reference evidence="13 14" key="1">
    <citation type="submission" date="2010-04" db="EMBL/GenBank/DDBJ databases">
        <title>The genome of Herbaspirillum seropedicae SmR1, an endophytic, nitrogen-fixing, plant-growth promoting beta-Proteobacteria.</title>
        <authorList>
            <person name="Pedrosa F.O."/>
            <person name="Monteiro R.A."/>
            <person name="Wassem R."/>
            <person name="Cruz L.M."/>
            <person name="Ayub R.A."/>
            <person name="Colauto N.B."/>
            <person name="Fernandez M.A."/>
            <person name="Fungaro M.H.P."/>
            <person name="Grisard E.C."/>
            <person name="Hungria M."/>
            <person name="Madeira H.M.F."/>
            <person name="Nodari R.O."/>
            <person name="Osaku C.A."/>
            <person name="Petzl-Erler M.L."/>
            <person name="Terenzi H."/>
            <person name="Vieira L.G.E."/>
            <person name="Almeida M.I.M."/>
            <person name="Alves L.R."/>
            <person name="Arantes O.M.N."/>
            <person name="Balsanelli E."/>
            <person name="Barcellos F.G."/>
            <person name="Baura V.A."/>
            <person name="Binde D.R."/>
            <person name="Campo R.J."/>
            <person name="Chubatsu L.S."/>
            <person name="Chueire L.M.O."/>
            <person name="Ciferri R.R."/>
            <person name="Correa L.C."/>
            <person name="da Conceicao Silva J.L."/>
            <person name="Dabul A.N.G."/>
            <person name="Dambros B.P."/>
            <person name="Faoro H."/>
            <person name="Favetti A."/>
            <person name="Friedermann G."/>
            <person name="Furlaneto M.C."/>
            <person name="Gasques L.S."/>
            <person name="Gimenes C.C.T."/>
            <person name="Gioppo N.M.R."/>
            <person name="Glienke-Blanco C."/>
            <person name="Godoy L.P."/>
            <person name="Guerra M.P."/>
            <person name="Karp S."/>
            <person name="Kava-Cordeiro V."/>
            <person name="Margarido V.P."/>
            <person name="Mathioni S.M."/>
            <person name="Menck-Soares M.A."/>
            <person name="Murace N.K."/>
            <person name="Nicolas M.F."/>
            <person name="Oliveira C.E.C."/>
            <person name="Pagnan N.A.B."/>
            <person name="Pamphile J.A."/>
            <person name="Patussi E.V."/>
            <person name="Pereira L.F.P."/>
            <person name="Pereira-Ferrari L."/>
            <person name="Pinto F.G.S."/>
            <person name="Precoma C."/>
            <person name="Prioli A.J."/>
            <person name="Prioli S.M.A.P."/>
            <person name="Raittz R.T."/>
            <person name="Ramos H.J.O."/>
            <person name="Ribeiro E.M.S.F."/>
            <person name="Rigo L.U."/>
            <person name="Rocha C.L.M.S.C."/>
            <person name="Rocha S.N."/>
            <person name="Santos K."/>
            <person name="Satori D."/>
            <person name="Silva A.G."/>
            <person name="Simao R.C.G."/>
            <person name="Soares M.A.M."/>
            <person name="Souza E.M."/>
            <person name="Steffens M.B.R."/>
            <person name="Steindel M."/>
            <person name="Tadra-Sfeir M.Z."/>
            <person name="Takahashi E.K."/>
            <person name="Torres R.A."/>
            <person name="Valle J.S."/>
            <person name="Vernal J.I."/>
            <person name="Vilas-Boas L.A."/>
            <person name="Watanabe M.A.E."/>
            <person name="Weiss V.A."/>
            <person name="Yates M.A."/>
            <person name="Souza E.M."/>
        </authorList>
    </citation>
    <scope>NUCLEOTIDE SEQUENCE [LARGE SCALE GENOMIC DNA]</scope>
    <source>
        <strain evidence="13 14">SmR1</strain>
    </source>
</reference>
<evidence type="ECO:0000313" key="13">
    <source>
        <dbReference type="EMBL" id="ADJ63074.1"/>
    </source>
</evidence>
<dbReference type="FunFam" id="3.40.640.10:FF:000003">
    <property type="entry name" value="Cysteine desulfurase IscS"/>
    <property type="match status" value="1"/>
</dbReference>
<evidence type="ECO:0000256" key="2">
    <source>
        <dbReference type="ARBA" id="ARBA00006490"/>
    </source>
</evidence>
<evidence type="ECO:0000256" key="10">
    <source>
        <dbReference type="ARBA" id="ARBA00050776"/>
    </source>
</evidence>
<dbReference type="PROSITE" id="PS00595">
    <property type="entry name" value="AA_TRANSFER_CLASS_5"/>
    <property type="match status" value="1"/>
</dbReference>
<dbReference type="EMBL" id="CP002039">
    <property type="protein sequence ID" value="ADJ63074.1"/>
    <property type="molecule type" value="Genomic_DNA"/>
</dbReference>
<comment type="catalytic activity">
    <reaction evidence="10">
        <text>(sulfur carrier)-H + L-cysteine = (sulfur carrier)-SH + L-alanine</text>
        <dbReference type="Rhea" id="RHEA:43892"/>
        <dbReference type="Rhea" id="RHEA-COMP:14737"/>
        <dbReference type="Rhea" id="RHEA-COMP:14739"/>
        <dbReference type="ChEBI" id="CHEBI:29917"/>
        <dbReference type="ChEBI" id="CHEBI:35235"/>
        <dbReference type="ChEBI" id="CHEBI:57972"/>
        <dbReference type="ChEBI" id="CHEBI:64428"/>
        <dbReference type="EC" id="2.8.1.7"/>
    </reaction>
</comment>
<gene>
    <name evidence="13" type="primary">iscS</name>
    <name evidence="13" type="ordered locus">Hsero_1561</name>
</gene>
<sequence>MNAPAPCRPPADLRFPIYLDYGATTPVDPQVARVMCDFLTDKFGNAASSSHPFGWEARRAVEQARAQVAGLVGAQPGEIVWTSGATESNNLALKGAAYALRAQGRGNHLITVPTEHKAVLDTMHTLEKAGFEVTYLQPGADGLITPQQLRAALRPDTLLASVMYVNNEIGVIQPIAELGEICAAHDVVFHVDAVQAAGKIAIDLTRLKVDLMSFSAHKVYGPKGIGALYVRHNPQLKLEAQIDGGGHENGMRSGTLATHQIVGMGEAFALAGRLLEEESRRIGALRDRLWAGLADLPGVQLNGCARQRVPHNLNVSFPPTRHGTLGSQLLGIAVSAGSACNSAAAAPSFVLLAIGRSPDVARNAVRFSLGRGTTEAEIDYVVATVRQVLAHEAYQASQARTAALASAA</sequence>
<keyword evidence="9" id="KW-0411">Iron-sulfur</keyword>
<dbReference type="SUPFAM" id="SSF53383">
    <property type="entry name" value="PLP-dependent transferases"/>
    <property type="match status" value="1"/>
</dbReference>
<dbReference type="InterPro" id="IPR015424">
    <property type="entry name" value="PyrdxlP-dep_Trfase"/>
</dbReference>
<evidence type="ECO:0000256" key="8">
    <source>
        <dbReference type="ARBA" id="ARBA00023004"/>
    </source>
</evidence>
<evidence type="ECO:0000256" key="6">
    <source>
        <dbReference type="ARBA" id="ARBA00022723"/>
    </source>
</evidence>
<keyword evidence="5" id="KW-0001">2Fe-2S</keyword>
<keyword evidence="8" id="KW-0408">Iron</keyword>
<keyword evidence="14" id="KW-1185">Reference proteome</keyword>
<dbReference type="PIRSF" id="PIRSF005572">
    <property type="entry name" value="NifS"/>
    <property type="match status" value="1"/>
</dbReference>
<dbReference type="OrthoDB" id="9808002at2"/>
<organism evidence="13 14">
    <name type="scientific">Herbaspirillum seropedicae (strain SmR1)</name>
    <dbReference type="NCBI Taxonomy" id="757424"/>
    <lineage>
        <taxon>Bacteria</taxon>
        <taxon>Pseudomonadati</taxon>
        <taxon>Pseudomonadota</taxon>
        <taxon>Betaproteobacteria</taxon>
        <taxon>Burkholderiales</taxon>
        <taxon>Oxalobacteraceae</taxon>
        <taxon>Herbaspirillum</taxon>
    </lineage>
</organism>
<dbReference type="PANTHER" id="PTHR11601">
    <property type="entry name" value="CYSTEINE DESULFURYLASE FAMILY MEMBER"/>
    <property type="match status" value="1"/>
</dbReference>
<comment type="similarity">
    <text evidence="2">Belongs to the class-V pyridoxal-phosphate-dependent aminotransferase family. NifS/IscS subfamily.</text>
</comment>
<accession>D8IQ28</accession>
<keyword evidence="6" id="KW-0479">Metal-binding</keyword>
<dbReference type="Proteomes" id="UP000000329">
    <property type="component" value="Chromosome"/>
</dbReference>
<evidence type="ECO:0000256" key="3">
    <source>
        <dbReference type="ARBA" id="ARBA00012239"/>
    </source>
</evidence>
<keyword evidence="7" id="KW-0663">Pyridoxal phosphate</keyword>
<dbReference type="RefSeq" id="WP_013233575.1">
    <property type="nucleotide sequence ID" value="NC_014323.1"/>
</dbReference>
<dbReference type="InterPro" id="IPR016454">
    <property type="entry name" value="Cysteine_dSase"/>
</dbReference>
<evidence type="ECO:0000259" key="12">
    <source>
        <dbReference type="Pfam" id="PF00266"/>
    </source>
</evidence>
<keyword evidence="4 13" id="KW-0808">Transferase</keyword>
<dbReference type="GO" id="GO:0031071">
    <property type="term" value="F:cysteine desulfurase activity"/>
    <property type="evidence" value="ECO:0007669"/>
    <property type="project" value="UniProtKB-EC"/>
</dbReference>
<dbReference type="EC" id="2.8.1.7" evidence="3"/>
<dbReference type="Gene3D" id="3.90.1150.10">
    <property type="entry name" value="Aspartate Aminotransferase, domain 1"/>
    <property type="match status" value="1"/>
</dbReference>
<comment type="cofactor">
    <cofactor evidence="1 11">
        <name>pyridoxal 5'-phosphate</name>
        <dbReference type="ChEBI" id="CHEBI:597326"/>
    </cofactor>
</comment>
<dbReference type="InterPro" id="IPR015422">
    <property type="entry name" value="PyrdxlP-dep_Trfase_small"/>
</dbReference>
<evidence type="ECO:0000256" key="5">
    <source>
        <dbReference type="ARBA" id="ARBA00022714"/>
    </source>
</evidence>
<dbReference type="GO" id="GO:0046872">
    <property type="term" value="F:metal ion binding"/>
    <property type="evidence" value="ECO:0007669"/>
    <property type="project" value="UniProtKB-KW"/>
</dbReference>
<evidence type="ECO:0000256" key="9">
    <source>
        <dbReference type="ARBA" id="ARBA00023014"/>
    </source>
</evidence>
<evidence type="ECO:0000256" key="4">
    <source>
        <dbReference type="ARBA" id="ARBA00022679"/>
    </source>
</evidence>
<evidence type="ECO:0000313" key="14">
    <source>
        <dbReference type="Proteomes" id="UP000000329"/>
    </source>
</evidence>
<dbReference type="PANTHER" id="PTHR11601:SF34">
    <property type="entry name" value="CYSTEINE DESULFURASE"/>
    <property type="match status" value="1"/>
</dbReference>
<dbReference type="HOGENOM" id="CLU_003433_0_2_4"/>
<dbReference type="InterPro" id="IPR020578">
    <property type="entry name" value="Aminotrans_V_PyrdxlP_BS"/>
</dbReference>
<dbReference type="InterPro" id="IPR015421">
    <property type="entry name" value="PyrdxlP-dep_Trfase_major"/>
</dbReference>
<name>D8IQ28_HERSS</name>